<dbReference type="EMBL" id="JBHRTO010000001">
    <property type="protein sequence ID" value="MFC3181050.1"/>
    <property type="molecule type" value="Genomic_DNA"/>
</dbReference>
<feature type="transmembrane region" description="Helical" evidence="13">
    <location>
        <begin position="12"/>
        <end position="29"/>
    </location>
</feature>
<keyword evidence="8" id="KW-0249">Electron transport</keyword>
<reference evidence="16" key="1">
    <citation type="journal article" date="2019" name="Int. J. Syst. Evol. Microbiol.">
        <title>The Global Catalogue of Microorganisms (GCM) 10K type strain sequencing project: providing services to taxonomists for standard genome sequencing and annotation.</title>
        <authorList>
            <consortium name="The Broad Institute Genomics Platform"/>
            <consortium name="The Broad Institute Genome Sequencing Center for Infectious Disease"/>
            <person name="Wu L."/>
            <person name="Ma J."/>
        </authorList>
    </citation>
    <scope>NUCLEOTIDE SEQUENCE [LARGE SCALE GENOMIC DNA]</scope>
    <source>
        <strain evidence="16">KCTC 52039</strain>
    </source>
</reference>
<dbReference type="SUPFAM" id="SSF81342">
    <property type="entry name" value="Transmembrane di-heme cytochromes"/>
    <property type="match status" value="1"/>
</dbReference>
<feature type="transmembrane region" description="Helical" evidence="13">
    <location>
        <begin position="49"/>
        <end position="67"/>
    </location>
</feature>
<evidence type="ECO:0000256" key="12">
    <source>
        <dbReference type="ARBA" id="ARBA00037975"/>
    </source>
</evidence>
<organism evidence="15 16">
    <name type="scientific">Cypionkella sinensis</name>
    <dbReference type="NCBI Taxonomy" id="1756043"/>
    <lineage>
        <taxon>Bacteria</taxon>
        <taxon>Pseudomonadati</taxon>
        <taxon>Pseudomonadota</taxon>
        <taxon>Alphaproteobacteria</taxon>
        <taxon>Rhodobacterales</taxon>
        <taxon>Paracoccaceae</taxon>
        <taxon>Cypionkella</taxon>
    </lineage>
</organism>
<name>A0ABV7J070_9RHOB</name>
<gene>
    <name evidence="15" type="ORF">ACFOGH_08625</name>
</gene>
<keyword evidence="5" id="KW-0349">Heme</keyword>
<evidence type="ECO:0000256" key="13">
    <source>
        <dbReference type="SAM" id="Phobius"/>
    </source>
</evidence>
<dbReference type="RefSeq" id="WP_380072664.1">
    <property type="nucleotide sequence ID" value="NZ_JBHRTO010000001.1"/>
</dbReference>
<evidence type="ECO:0000313" key="16">
    <source>
        <dbReference type="Proteomes" id="UP001595547"/>
    </source>
</evidence>
<accession>A0ABV7J070</accession>
<evidence type="ECO:0000256" key="8">
    <source>
        <dbReference type="ARBA" id="ARBA00022982"/>
    </source>
</evidence>
<protein>
    <submittedName>
        <fullName evidence="15">Cytochrome b</fullName>
    </submittedName>
</protein>
<evidence type="ECO:0000256" key="11">
    <source>
        <dbReference type="ARBA" id="ARBA00023136"/>
    </source>
</evidence>
<feature type="transmembrane region" description="Helical" evidence="13">
    <location>
        <begin position="96"/>
        <end position="114"/>
    </location>
</feature>
<dbReference type="InterPro" id="IPR016174">
    <property type="entry name" value="Di-haem_cyt_TM"/>
</dbReference>
<evidence type="ECO:0000256" key="10">
    <source>
        <dbReference type="ARBA" id="ARBA00023004"/>
    </source>
</evidence>
<keyword evidence="10" id="KW-0408">Iron</keyword>
<dbReference type="PANTHER" id="PTHR30529">
    <property type="entry name" value="CYTOCHROME B561"/>
    <property type="match status" value="1"/>
</dbReference>
<dbReference type="InterPro" id="IPR052168">
    <property type="entry name" value="Cytochrome_b561_oxidase"/>
</dbReference>
<dbReference type="PANTHER" id="PTHR30529:SF1">
    <property type="entry name" value="CYTOCHROME B561 HOMOLOG 2"/>
    <property type="match status" value="1"/>
</dbReference>
<evidence type="ECO:0000256" key="1">
    <source>
        <dbReference type="ARBA" id="ARBA00001970"/>
    </source>
</evidence>
<evidence type="ECO:0000256" key="5">
    <source>
        <dbReference type="ARBA" id="ARBA00022617"/>
    </source>
</evidence>
<keyword evidence="6 13" id="KW-0812">Transmembrane</keyword>
<evidence type="ECO:0000256" key="3">
    <source>
        <dbReference type="ARBA" id="ARBA00022448"/>
    </source>
</evidence>
<dbReference type="Proteomes" id="UP001595547">
    <property type="component" value="Unassembled WGS sequence"/>
</dbReference>
<comment type="similarity">
    <text evidence="12">Belongs to the cytochrome b561 family.</text>
</comment>
<keyword evidence="7" id="KW-0479">Metal-binding</keyword>
<evidence type="ECO:0000256" key="6">
    <source>
        <dbReference type="ARBA" id="ARBA00022692"/>
    </source>
</evidence>
<sequence>MALRKGYSATQIALHWLVAVLILFQLIFGEAMGTAWRAVRRDMVPDMTVAVWAHIIAGIAVLIFALWRLNLRASRGVPEAPPDRPLMMNAAKWGHWALYAVMLLAPITGLVAWYGGVAEAAEVHELFKPVIIVLVAGHVLAALYHQFIRKDGLLLRMKRPMD</sequence>
<comment type="caution">
    <text evidence="15">The sequence shown here is derived from an EMBL/GenBank/DDBJ whole genome shotgun (WGS) entry which is preliminary data.</text>
</comment>
<keyword evidence="4" id="KW-1003">Cell membrane</keyword>
<evidence type="ECO:0000256" key="4">
    <source>
        <dbReference type="ARBA" id="ARBA00022475"/>
    </source>
</evidence>
<comment type="subcellular location">
    <subcellularLocation>
        <location evidence="2">Cell membrane</location>
        <topology evidence="2">Multi-pass membrane protein</topology>
    </subcellularLocation>
</comment>
<keyword evidence="11 13" id="KW-0472">Membrane</keyword>
<comment type="cofactor">
    <cofactor evidence="1">
        <name>heme b</name>
        <dbReference type="ChEBI" id="CHEBI:60344"/>
    </cofactor>
</comment>
<keyword evidence="9 13" id="KW-1133">Transmembrane helix</keyword>
<feature type="domain" description="Cytochrome b561 bacterial/Ni-hydrogenase" evidence="14">
    <location>
        <begin position="7"/>
        <end position="158"/>
    </location>
</feature>
<evidence type="ECO:0000259" key="14">
    <source>
        <dbReference type="Pfam" id="PF01292"/>
    </source>
</evidence>
<feature type="transmembrane region" description="Helical" evidence="13">
    <location>
        <begin position="126"/>
        <end position="148"/>
    </location>
</feature>
<proteinExistence type="inferred from homology"/>
<evidence type="ECO:0000256" key="2">
    <source>
        <dbReference type="ARBA" id="ARBA00004651"/>
    </source>
</evidence>
<keyword evidence="16" id="KW-1185">Reference proteome</keyword>
<evidence type="ECO:0000256" key="7">
    <source>
        <dbReference type="ARBA" id="ARBA00022723"/>
    </source>
</evidence>
<evidence type="ECO:0000313" key="15">
    <source>
        <dbReference type="EMBL" id="MFC3181050.1"/>
    </source>
</evidence>
<dbReference type="Pfam" id="PF01292">
    <property type="entry name" value="Ni_hydr_CYTB"/>
    <property type="match status" value="1"/>
</dbReference>
<evidence type="ECO:0000256" key="9">
    <source>
        <dbReference type="ARBA" id="ARBA00022989"/>
    </source>
</evidence>
<dbReference type="InterPro" id="IPR011577">
    <property type="entry name" value="Cyt_b561_bac/Ni-Hgenase"/>
</dbReference>
<keyword evidence="3" id="KW-0813">Transport</keyword>